<protein>
    <submittedName>
        <fullName evidence="2">Uncharacterized protein</fullName>
    </submittedName>
</protein>
<keyword evidence="1" id="KW-0732">Signal</keyword>
<proteinExistence type="predicted"/>
<name>A0A7S2INX2_9DINO</name>
<reference evidence="2" key="1">
    <citation type="submission" date="2021-01" db="EMBL/GenBank/DDBJ databases">
        <authorList>
            <person name="Corre E."/>
            <person name="Pelletier E."/>
            <person name="Niang G."/>
            <person name="Scheremetjew M."/>
            <person name="Finn R."/>
            <person name="Kale V."/>
            <person name="Holt S."/>
            <person name="Cochrane G."/>
            <person name="Meng A."/>
            <person name="Brown T."/>
            <person name="Cohen L."/>
        </authorList>
    </citation>
    <scope>NUCLEOTIDE SEQUENCE</scope>
    <source>
        <strain evidence="2">CCMP2222</strain>
    </source>
</reference>
<gene>
    <name evidence="2" type="ORF">AAND1436_LOCUS42574</name>
</gene>
<evidence type="ECO:0000313" key="2">
    <source>
        <dbReference type="EMBL" id="CAD9524304.1"/>
    </source>
</evidence>
<dbReference type="AlphaFoldDB" id="A0A7S2INX2"/>
<organism evidence="2">
    <name type="scientific">Alexandrium andersonii</name>
    <dbReference type="NCBI Taxonomy" id="327968"/>
    <lineage>
        <taxon>Eukaryota</taxon>
        <taxon>Sar</taxon>
        <taxon>Alveolata</taxon>
        <taxon>Dinophyceae</taxon>
        <taxon>Gonyaulacales</taxon>
        <taxon>Pyrocystaceae</taxon>
        <taxon>Alexandrium</taxon>
    </lineage>
</organism>
<feature type="chain" id="PRO_5031309921" evidence="1">
    <location>
        <begin position="19"/>
        <end position="442"/>
    </location>
</feature>
<dbReference type="EMBL" id="HBGQ01089238">
    <property type="protein sequence ID" value="CAD9524304.1"/>
    <property type="molecule type" value="Transcribed_RNA"/>
</dbReference>
<accession>A0A7S2INX2</accession>
<evidence type="ECO:0000256" key="1">
    <source>
        <dbReference type="SAM" id="SignalP"/>
    </source>
</evidence>
<sequence>MGRVAIAVLLSSIRASAAARAHAQAEMTQECSAEVAMPPGGESLPEWFAAKRAAAGIVPATSTGEMVDSATCTKKDVCLLMRQLDMDFYERAREGMLTDSDYNTPPTMGWHAAGNCNTMSRGYRVVPVEDAKECKREARKKGAKGDIKEIKSDSLPTGCVIVETRSTGKVVAYMNLLESQAVAGSQYEGKSRTPKRIMQLCVMDRSLSESAAAYYSPYKLKPSMEGREGHSTSCSFGMMGFLSRMGKTDSPCAKIITTKTDSRFHSAAHALQIAAQLEARGGAKFAAGAAKIRKYVEAVRQKFVLLDTIANHWCPDIWVAAKATEGATCDAPRVMSWTAEGAKLEKKEEEASVRKVESSSSPLLDGLDELLAELGMEDALAQDLMESGDSNEGRSDSSGKPIKIALNDASCDAFEDETLAQRLEGAPETPPDFFQEAFVSED</sequence>
<feature type="signal peptide" evidence="1">
    <location>
        <begin position="1"/>
        <end position="18"/>
    </location>
</feature>